<dbReference type="InterPro" id="IPR018633">
    <property type="entry name" value="DUF2357"/>
</dbReference>
<feature type="domain" description="DUF2357" evidence="2">
    <location>
        <begin position="106"/>
        <end position="309"/>
    </location>
</feature>
<evidence type="ECO:0000313" key="4">
    <source>
        <dbReference type="Proteomes" id="UP000321051"/>
    </source>
</evidence>
<dbReference type="AlphaFoldDB" id="A0A510Y4T2"/>
<dbReference type="Proteomes" id="UP000321051">
    <property type="component" value="Unassembled WGS sequence"/>
</dbReference>
<dbReference type="OrthoDB" id="2444042at2"/>
<dbReference type="EMBL" id="BJUN01000004">
    <property type="protein sequence ID" value="GEK58153.1"/>
    <property type="molecule type" value="Genomic_DNA"/>
</dbReference>
<feature type="compositionally biased region" description="Basic and acidic residues" evidence="1">
    <location>
        <begin position="311"/>
        <end position="336"/>
    </location>
</feature>
<evidence type="ECO:0000313" key="3">
    <source>
        <dbReference type="EMBL" id="GEK58153.1"/>
    </source>
</evidence>
<sequence>MAIHCNGEKIPITLYFQDNFFNKYIVDQLWKKEEEIDFSAIPVLKENARIAYCFKKDDVEDEHHAQVKINTSRYTESDELEVIQKGATTDKDFLCQIYSGGDQEEFPWRMGVYFLEVNYKGKIYKGGIYVLPLHLDKNQVESVHQYLDQQVKDIIYDFVFSNQSLLREESADLPQYWYYDYTRYLKKHYANFSYSITKILKLPHNQIVTNYSPSLNAMKMDHRSIRWANTTKGLAKNASSTQQPYYLNKRKKLEYNTKYNQWLNHILLSWKNDINEVERLVNNDYKQVQKKLKSIEEDIIQYKQRIKSLESRQDAGENAKRDVKSKEKMAQKDLRQAKSQSQNLMDFLNVLKRWKYRINYSLRTPLLEQVERTFRKPILKKRTYVAIDQIFHNAKKLKKEDGEVKTFSPILKQTWQIYEYFCLFKALNILEKQGYTTVQGLDENILNVYLEDRIPEGTQFILRKNNREIHVWYDHYHANSVEEANENDELFYTLNSKKKPDIKIDFFEKEHDKLTLRHCVVLDAKFSKFHNIFKKNYVNKTTEQLASYYSFFYNGTERRGTCVDQVVCLYAGVGVKDVQIEKQPITYLKFFPQEEDFSQTIGENELNQLLREYL</sequence>
<proteinExistence type="predicted"/>
<keyword evidence="4" id="KW-1185">Reference proteome</keyword>
<protein>
    <recommendedName>
        <fullName evidence="2">DUF2357 domain-containing protein</fullName>
    </recommendedName>
</protein>
<dbReference type="Pfam" id="PF09823">
    <property type="entry name" value="DUF2357"/>
    <property type="match status" value="1"/>
</dbReference>
<organism evidence="3 4">
    <name type="scientific">Marinococcus halophilus</name>
    <dbReference type="NCBI Taxonomy" id="1371"/>
    <lineage>
        <taxon>Bacteria</taxon>
        <taxon>Bacillati</taxon>
        <taxon>Bacillota</taxon>
        <taxon>Bacilli</taxon>
        <taxon>Bacillales</taxon>
        <taxon>Bacillaceae</taxon>
        <taxon>Marinococcus</taxon>
    </lineage>
</organism>
<gene>
    <name evidence="3" type="ORF">MHA01_10580</name>
</gene>
<feature type="region of interest" description="Disordered" evidence="1">
    <location>
        <begin position="311"/>
        <end position="337"/>
    </location>
</feature>
<name>A0A510Y4T2_MARHA</name>
<reference evidence="3 4" key="1">
    <citation type="submission" date="2019-07" db="EMBL/GenBank/DDBJ databases">
        <title>Whole genome shotgun sequence of Marinococcus halophilus NBRC 102359.</title>
        <authorList>
            <person name="Hosoyama A."/>
            <person name="Uohara A."/>
            <person name="Ohji S."/>
            <person name="Ichikawa N."/>
        </authorList>
    </citation>
    <scope>NUCLEOTIDE SEQUENCE [LARGE SCALE GENOMIC DNA]</scope>
    <source>
        <strain evidence="3 4">NBRC 102359</strain>
    </source>
</reference>
<accession>A0A510Y4T2</accession>
<dbReference type="RefSeq" id="WP_094908433.1">
    <property type="nucleotide sequence ID" value="NZ_BJUN01000004.1"/>
</dbReference>
<evidence type="ECO:0000259" key="2">
    <source>
        <dbReference type="Pfam" id="PF09823"/>
    </source>
</evidence>
<evidence type="ECO:0000256" key="1">
    <source>
        <dbReference type="SAM" id="MobiDB-lite"/>
    </source>
</evidence>
<comment type="caution">
    <text evidence="3">The sequence shown here is derived from an EMBL/GenBank/DDBJ whole genome shotgun (WGS) entry which is preliminary data.</text>
</comment>